<dbReference type="Gene3D" id="3.60.10.10">
    <property type="entry name" value="Endonuclease/exonuclease/phosphatase"/>
    <property type="match status" value="1"/>
</dbReference>
<dbReference type="EMBL" id="LKAJ02000001">
    <property type="protein sequence ID" value="MCS5710056.1"/>
    <property type="molecule type" value="Genomic_DNA"/>
</dbReference>
<evidence type="ECO:0000256" key="1">
    <source>
        <dbReference type="ARBA" id="ARBA00007092"/>
    </source>
</evidence>
<dbReference type="PANTHER" id="PTHR22748:SF6">
    <property type="entry name" value="DNA-(APURINIC OR APYRIMIDINIC SITE) ENDONUCLEASE"/>
    <property type="match status" value="1"/>
</dbReference>
<dbReference type="RefSeq" id="WP_075066533.1">
    <property type="nucleotide sequence ID" value="NZ_LKAJ02000001.1"/>
</dbReference>
<feature type="site" description="Important for catalytic activity" evidence="7">
    <location>
        <position position="220"/>
    </location>
</feature>
<protein>
    <submittedName>
        <fullName evidence="9 10">Exodeoxyribonuclease</fullName>
        <ecNumber evidence="9 10">3.1.11.2</ecNumber>
    </submittedName>
</protein>
<feature type="binding site" evidence="6">
    <location>
        <position position="7"/>
    </location>
    <ligand>
        <name>Mg(2+)</name>
        <dbReference type="ChEBI" id="CHEBI:18420"/>
        <label>1</label>
    </ligand>
</feature>
<dbReference type="PROSITE" id="PS51435">
    <property type="entry name" value="AP_NUCLEASE_F1_4"/>
    <property type="match status" value="1"/>
</dbReference>
<feature type="binding site" evidence="6">
    <location>
        <position position="35"/>
    </location>
    <ligand>
        <name>Mg(2+)</name>
        <dbReference type="ChEBI" id="CHEBI:18420"/>
        <label>1</label>
    </ligand>
</feature>
<keyword evidence="6" id="KW-0464">Manganese</keyword>
<feature type="site" description="Interaction with DNA substrate" evidence="7">
    <location>
        <position position="246"/>
    </location>
</feature>
<evidence type="ECO:0000313" key="9">
    <source>
        <dbReference type="EMBL" id="KRG20990.1"/>
    </source>
</evidence>
<feature type="binding site" evidence="6">
    <location>
        <position position="246"/>
    </location>
    <ligand>
        <name>Mg(2+)</name>
        <dbReference type="ChEBI" id="CHEBI:18420"/>
        <label>1</label>
    </ligand>
</feature>
<keyword evidence="4 6" id="KW-0460">Magnesium</keyword>
<dbReference type="Pfam" id="PF03372">
    <property type="entry name" value="Exo_endo_phos"/>
    <property type="match status" value="1"/>
</dbReference>
<dbReference type="STRING" id="295108.HT99x_01910"/>
<evidence type="ECO:0000256" key="2">
    <source>
        <dbReference type="ARBA" id="ARBA00022723"/>
    </source>
</evidence>
<keyword evidence="3 9" id="KW-0378">Hydrolase</keyword>
<evidence type="ECO:0000313" key="10">
    <source>
        <dbReference type="EMBL" id="MCS5710056.1"/>
    </source>
</evidence>
<reference evidence="10" key="3">
    <citation type="submission" date="2021-06" db="EMBL/GenBank/DDBJ databases">
        <title>Genomic Description and Analysis of Intracellular Bacteria, Candidatus Berkiella cookevillensis and Candidatus Berkiella aquae.</title>
        <authorList>
            <person name="Kidane D.T."/>
            <person name="Mehari Y.T."/>
            <person name="Rice F.C."/>
            <person name="Arivett B.A."/>
            <person name="Farone A.L."/>
            <person name="Berk S.G."/>
            <person name="Farone M.B."/>
        </authorList>
    </citation>
    <scope>NUCLEOTIDE SEQUENCE</scope>
    <source>
        <strain evidence="10">HT99</strain>
    </source>
</reference>
<evidence type="ECO:0000256" key="3">
    <source>
        <dbReference type="ARBA" id="ARBA00022801"/>
    </source>
</evidence>
<keyword evidence="11" id="KW-1185">Reference proteome</keyword>
<evidence type="ECO:0000256" key="6">
    <source>
        <dbReference type="PIRSR" id="PIRSR604808-2"/>
    </source>
</evidence>
<dbReference type="GO" id="GO:0008311">
    <property type="term" value="F:double-stranded DNA 3'-5' DNA exonuclease activity"/>
    <property type="evidence" value="ECO:0007669"/>
    <property type="project" value="UniProtKB-EC"/>
</dbReference>
<comment type="cofactor">
    <cofactor evidence="6">
        <name>Mg(2+)</name>
        <dbReference type="ChEBI" id="CHEBI:18420"/>
    </cofactor>
    <cofactor evidence="6">
        <name>Mn(2+)</name>
        <dbReference type="ChEBI" id="CHEBI:29035"/>
    </cofactor>
    <text evidence="6">Probably binds two magnesium or manganese ions per subunit.</text>
</comment>
<dbReference type="Proteomes" id="UP000051497">
    <property type="component" value="Unassembled WGS sequence"/>
</dbReference>
<dbReference type="GO" id="GO:0046872">
    <property type="term" value="F:metal ion binding"/>
    <property type="evidence" value="ECO:0007669"/>
    <property type="project" value="UniProtKB-KW"/>
</dbReference>
<dbReference type="InterPro" id="IPR036691">
    <property type="entry name" value="Endo/exonu/phosph_ase_sf"/>
</dbReference>
<feature type="domain" description="Endonuclease/exonuclease/phosphatase" evidence="8">
    <location>
        <begin position="5"/>
        <end position="246"/>
    </location>
</feature>
<dbReference type="CDD" id="cd10281">
    <property type="entry name" value="Nape_like_AP-endo"/>
    <property type="match status" value="1"/>
</dbReference>
<gene>
    <name evidence="9" type="primary">exoA</name>
    <name evidence="10" type="synonym">xth</name>
    <name evidence="10" type="ORF">HT99x_001300</name>
    <name evidence="9" type="ORF">HT99x_01910</name>
</gene>
<reference evidence="10" key="2">
    <citation type="journal article" date="2016" name="Genome Announc.">
        <title>Draft Genome Sequences of Two Novel Amoeba-Resistant Intranuclear Bacteria, 'Candidatus Berkiella cookevillensis' and 'Candidatus Berkiella aquae'.</title>
        <authorList>
            <person name="Mehari Y.T."/>
            <person name="Arivett B.A."/>
            <person name="Farone A.L."/>
            <person name="Gunderson J.H."/>
            <person name="Farone M.B."/>
        </authorList>
    </citation>
    <scope>NUCLEOTIDE SEQUENCE</scope>
    <source>
        <strain evidence="10">HT99</strain>
    </source>
</reference>
<dbReference type="NCBIfam" id="TIGR00633">
    <property type="entry name" value="xth"/>
    <property type="match status" value="1"/>
</dbReference>
<evidence type="ECO:0000313" key="11">
    <source>
        <dbReference type="Proteomes" id="UP000051497"/>
    </source>
</evidence>
<evidence type="ECO:0000259" key="8">
    <source>
        <dbReference type="Pfam" id="PF03372"/>
    </source>
</evidence>
<dbReference type="SUPFAM" id="SSF56219">
    <property type="entry name" value="DNase I-like"/>
    <property type="match status" value="1"/>
</dbReference>
<comment type="caution">
    <text evidence="9">The sequence shown here is derived from an EMBL/GenBank/DDBJ whole genome shotgun (WGS) entry which is preliminary data.</text>
</comment>
<evidence type="ECO:0000256" key="5">
    <source>
        <dbReference type="PIRSR" id="PIRSR604808-1"/>
    </source>
</evidence>
<dbReference type="PATRIC" id="fig|1590043.3.peg.1948"/>
<organism evidence="9">
    <name type="scientific">Candidatus Berkiella aquae</name>
    <dbReference type="NCBI Taxonomy" id="295108"/>
    <lineage>
        <taxon>Bacteria</taxon>
        <taxon>Pseudomonadati</taxon>
        <taxon>Pseudomonadota</taxon>
        <taxon>Gammaproteobacteria</taxon>
        <taxon>Candidatus Berkiellales</taxon>
        <taxon>Candidatus Berkiellaceae</taxon>
        <taxon>Candidatus Berkiella</taxon>
    </lineage>
</organism>
<feature type="active site" evidence="5">
    <location>
        <position position="108"/>
    </location>
</feature>
<dbReference type="GO" id="GO:0008081">
    <property type="term" value="F:phosphoric diester hydrolase activity"/>
    <property type="evidence" value="ECO:0007669"/>
    <property type="project" value="TreeGrafter"/>
</dbReference>
<dbReference type="OrthoDB" id="9803914at2"/>
<accession>A0A0Q9YVS4</accession>
<feature type="binding site" evidence="6">
    <location>
        <position position="150"/>
    </location>
    <ligand>
        <name>Mg(2+)</name>
        <dbReference type="ChEBI" id="CHEBI:18420"/>
        <label>1</label>
    </ligand>
</feature>
<dbReference type="FunFam" id="3.60.10.10:FF:000026">
    <property type="entry name" value="Exodeoxyribonuclease III"/>
    <property type="match status" value="1"/>
</dbReference>
<dbReference type="EMBL" id="LKAJ01000007">
    <property type="protein sequence ID" value="KRG20990.1"/>
    <property type="molecule type" value="Genomic_DNA"/>
</dbReference>
<feature type="binding site" evidence="6">
    <location>
        <position position="148"/>
    </location>
    <ligand>
        <name>Mg(2+)</name>
        <dbReference type="ChEBI" id="CHEBI:18420"/>
        <label>1</label>
    </ligand>
</feature>
<comment type="similarity">
    <text evidence="1">Belongs to the DNA repair enzymes AP/ExoA family.</text>
</comment>
<dbReference type="InterPro" id="IPR004808">
    <property type="entry name" value="AP_endonuc_1"/>
</dbReference>
<feature type="active site" description="Proton donor/acceptor" evidence="5">
    <location>
        <position position="148"/>
    </location>
</feature>
<reference evidence="9" key="1">
    <citation type="submission" date="2015-09" db="EMBL/GenBank/DDBJ databases">
        <title>Draft Genome Sequences of Two Novel Amoeba-resistant Intranuclear Bacteria, Candidatus Berkiella cookevillensis and Candidatus Berkiella aquae.</title>
        <authorList>
            <person name="Mehari Y.T."/>
            <person name="Arivett B.A."/>
            <person name="Farone A.L."/>
            <person name="Gunderson J.H."/>
            <person name="Farone M.B."/>
        </authorList>
    </citation>
    <scope>NUCLEOTIDE SEQUENCE [LARGE SCALE GENOMIC DNA]</scope>
    <source>
        <strain evidence="9">HT99</strain>
    </source>
</reference>
<name>A0A0Q9YVS4_9GAMM</name>
<evidence type="ECO:0000256" key="4">
    <source>
        <dbReference type="ARBA" id="ARBA00022842"/>
    </source>
</evidence>
<feature type="site" description="Transition state stabilizer" evidence="7">
    <location>
        <position position="150"/>
    </location>
</feature>
<keyword evidence="2 6" id="KW-0479">Metal-binding</keyword>
<dbReference type="EC" id="3.1.11.2" evidence="9 10"/>
<dbReference type="GO" id="GO:0003906">
    <property type="term" value="F:DNA-(apurinic or apyrimidinic site) endonuclease activity"/>
    <property type="evidence" value="ECO:0007669"/>
    <property type="project" value="TreeGrafter"/>
</dbReference>
<proteinExistence type="inferred from homology"/>
<dbReference type="NCBIfam" id="TIGR00195">
    <property type="entry name" value="exoDNase_III"/>
    <property type="match status" value="1"/>
</dbReference>
<dbReference type="PANTHER" id="PTHR22748">
    <property type="entry name" value="AP ENDONUCLEASE"/>
    <property type="match status" value="1"/>
</dbReference>
<evidence type="ECO:0000256" key="7">
    <source>
        <dbReference type="PIRSR" id="PIRSR604808-3"/>
    </source>
</evidence>
<dbReference type="GO" id="GO:0006284">
    <property type="term" value="P:base-excision repair"/>
    <property type="evidence" value="ECO:0007669"/>
    <property type="project" value="TreeGrafter"/>
</dbReference>
<dbReference type="InterPro" id="IPR005135">
    <property type="entry name" value="Endo/exonuclease/phosphatase"/>
</dbReference>
<feature type="active site" description="Proton acceptor" evidence="5">
    <location>
        <position position="246"/>
    </location>
</feature>
<sequence length="265" mass="30694">MRIITMNVNGIRSAEKKGALRWLAKQNADVICLQEVRAPDAIFEQEAFQLPGYYCNAKSAQKSGYSGVAIYSRQKPDNVISHIDYGLADDEGRYLQIELGELVIISLYMPSGTSGEGRQALKYHFMDTYEAIMQRYLETKRPHIICGDWNIAHKQIDLKNWKTNQKNSGFLPEERAWLDKVFEKIGFVDAFRVVNQEAEQYTWWSNRSRAWENNVGWRIDYQIVTPDLKQAIKNVSIYRDEKFSDHAPLTIDYDLSHLMITGKVE</sequence>
<dbReference type="AlphaFoldDB" id="A0A0Q9YVS4"/>
<feature type="binding site" evidence="6">
    <location>
        <position position="245"/>
    </location>
    <ligand>
        <name>Mg(2+)</name>
        <dbReference type="ChEBI" id="CHEBI:18420"/>
        <label>1</label>
    </ligand>
</feature>